<evidence type="ECO:0000256" key="6">
    <source>
        <dbReference type="ARBA" id="ARBA00022989"/>
    </source>
</evidence>
<keyword evidence="3 10" id="KW-0808">Transferase</keyword>
<dbReference type="GO" id="GO:0005886">
    <property type="term" value="C:plasma membrane"/>
    <property type="evidence" value="ECO:0007669"/>
    <property type="project" value="TreeGrafter"/>
</dbReference>
<dbReference type="GO" id="GO:0009103">
    <property type="term" value="P:lipopolysaccharide biosynthetic process"/>
    <property type="evidence" value="ECO:0007669"/>
    <property type="project" value="UniProtKB-KW"/>
</dbReference>
<dbReference type="AlphaFoldDB" id="A0A6M0QA05"/>
<comment type="caution">
    <text evidence="10">The sequence shown here is derived from an EMBL/GenBank/DDBJ whole genome shotgun (WGS) entry which is preliminary data.</text>
</comment>
<keyword evidence="2" id="KW-0328">Glycosyltransferase</keyword>
<dbReference type="InterPro" id="IPR050256">
    <property type="entry name" value="Glycosyltransferase_2"/>
</dbReference>
<dbReference type="Gene3D" id="3.90.550.10">
    <property type="entry name" value="Spore Coat Polysaccharide Biosynthesis Protein SpsA, Chain A"/>
    <property type="match status" value="1"/>
</dbReference>
<evidence type="ECO:0000256" key="5">
    <source>
        <dbReference type="ARBA" id="ARBA00022985"/>
    </source>
</evidence>
<sequence length="327" mass="37347">MKNNERISVVVPVYGCVSCLEELHRRLTDSLKQITTDFEMIFVNDASPDHSWDKIEQLVKKDDRVVGINLSRNFGQHYAITAGLDYSSGDWIVVMDCDLQDQPEEIEKLYTQAKEGFDIVLGRRANRNDTIFKKLSSKLFYKVFSYLTETEQDGTVANFGIYHTKVISALLSMRENLRFFPTMVKWVGFKSTTIDIQHSLRIEGNSSYSLKKLLKLAFNVMIAFSDKPLRLTVGAGFMISFFSFIYALYIVIRDLMGIKAIQGWPSLIVSIWFLSGLIIFVLGIIGIYLGKAFDEVKKRPIYIVKDTIKSTKDVHQNSNNTVQNGEK</sequence>
<feature type="transmembrane region" description="Helical" evidence="8">
    <location>
        <begin position="264"/>
        <end position="289"/>
    </location>
</feature>
<keyword evidence="1" id="KW-1003">Cell membrane</keyword>
<accession>A0A6M0QA05</accession>
<dbReference type="GO" id="GO:0016757">
    <property type="term" value="F:glycosyltransferase activity"/>
    <property type="evidence" value="ECO:0007669"/>
    <property type="project" value="UniProtKB-KW"/>
</dbReference>
<evidence type="ECO:0000256" key="7">
    <source>
        <dbReference type="ARBA" id="ARBA00023136"/>
    </source>
</evidence>
<protein>
    <submittedName>
        <fullName evidence="10">Glycosyltransferase</fullName>
    </submittedName>
</protein>
<proteinExistence type="predicted"/>
<evidence type="ECO:0000256" key="8">
    <source>
        <dbReference type="SAM" id="Phobius"/>
    </source>
</evidence>
<dbReference type="InterPro" id="IPR029044">
    <property type="entry name" value="Nucleotide-diphossugar_trans"/>
</dbReference>
<dbReference type="Proteomes" id="UP000481043">
    <property type="component" value="Unassembled WGS sequence"/>
</dbReference>
<feature type="domain" description="Glycosyltransferase 2-like" evidence="9">
    <location>
        <begin position="8"/>
        <end position="147"/>
    </location>
</feature>
<dbReference type="CDD" id="cd04187">
    <property type="entry name" value="DPM1_like_bac"/>
    <property type="match status" value="1"/>
</dbReference>
<evidence type="ECO:0000313" key="10">
    <source>
        <dbReference type="EMBL" id="NEY72350.1"/>
    </source>
</evidence>
<evidence type="ECO:0000256" key="2">
    <source>
        <dbReference type="ARBA" id="ARBA00022676"/>
    </source>
</evidence>
<evidence type="ECO:0000313" key="11">
    <source>
        <dbReference type="Proteomes" id="UP000481043"/>
    </source>
</evidence>
<evidence type="ECO:0000256" key="3">
    <source>
        <dbReference type="ARBA" id="ARBA00022679"/>
    </source>
</evidence>
<keyword evidence="11" id="KW-1185">Reference proteome</keyword>
<name>A0A6M0QA05_9BACI</name>
<organism evidence="10 11">
    <name type="scientific">Bacillus mesophilus</name>
    <dbReference type="NCBI Taxonomy" id="1808955"/>
    <lineage>
        <taxon>Bacteria</taxon>
        <taxon>Bacillati</taxon>
        <taxon>Bacillota</taxon>
        <taxon>Bacilli</taxon>
        <taxon>Bacillales</taxon>
        <taxon>Bacillaceae</taxon>
        <taxon>Bacillus</taxon>
    </lineage>
</organism>
<dbReference type="Pfam" id="PF00535">
    <property type="entry name" value="Glycos_transf_2"/>
    <property type="match status" value="1"/>
</dbReference>
<keyword evidence="7 8" id="KW-0472">Membrane</keyword>
<keyword evidence="4 8" id="KW-0812">Transmembrane</keyword>
<dbReference type="InterPro" id="IPR001173">
    <property type="entry name" value="Glyco_trans_2-like"/>
</dbReference>
<dbReference type="SUPFAM" id="SSF53448">
    <property type="entry name" value="Nucleotide-diphospho-sugar transferases"/>
    <property type="match status" value="1"/>
</dbReference>
<keyword evidence="5" id="KW-0448">Lipopolysaccharide biosynthesis</keyword>
<dbReference type="PANTHER" id="PTHR48090:SF3">
    <property type="entry name" value="UNDECAPRENYL-PHOSPHATE 4-DEOXY-4-FORMAMIDO-L-ARABINOSE TRANSFERASE"/>
    <property type="match status" value="1"/>
</dbReference>
<gene>
    <name evidence="10" type="ORF">G4D63_11495</name>
</gene>
<reference evidence="10 11" key="1">
    <citation type="submission" date="2020-02" db="EMBL/GenBank/DDBJ databases">
        <title>Bacillus aquiflavi sp. nov., isolated from yellow water of strong flavor Chinese baijiu in Yibin region of China.</title>
        <authorList>
            <person name="Xie J."/>
        </authorList>
    </citation>
    <scope>NUCLEOTIDE SEQUENCE [LARGE SCALE GENOMIC DNA]</scope>
    <source>
        <strain evidence="10 11">SA4</strain>
    </source>
</reference>
<evidence type="ECO:0000256" key="4">
    <source>
        <dbReference type="ARBA" id="ARBA00022692"/>
    </source>
</evidence>
<feature type="transmembrane region" description="Helical" evidence="8">
    <location>
        <begin position="231"/>
        <end position="252"/>
    </location>
</feature>
<keyword evidence="6 8" id="KW-1133">Transmembrane helix</keyword>
<evidence type="ECO:0000256" key="1">
    <source>
        <dbReference type="ARBA" id="ARBA00022475"/>
    </source>
</evidence>
<dbReference type="RefSeq" id="WP_163179797.1">
    <property type="nucleotide sequence ID" value="NZ_JAAIWM010000003.1"/>
</dbReference>
<evidence type="ECO:0000259" key="9">
    <source>
        <dbReference type="Pfam" id="PF00535"/>
    </source>
</evidence>
<dbReference type="PANTHER" id="PTHR48090">
    <property type="entry name" value="UNDECAPRENYL-PHOSPHATE 4-DEOXY-4-FORMAMIDO-L-ARABINOSE TRANSFERASE-RELATED"/>
    <property type="match status" value="1"/>
</dbReference>
<dbReference type="EMBL" id="JAAIWM010000003">
    <property type="protein sequence ID" value="NEY72350.1"/>
    <property type="molecule type" value="Genomic_DNA"/>
</dbReference>